<dbReference type="EMBL" id="VOUP01000055">
    <property type="protein sequence ID" value="TXE22542.1"/>
    <property type="molecule type" value="Genomic_DNA"/>
</dbReference>
<evidence type="ECO:0000313" key="3">
    <source>
        <dbReference type="EMBL" id="TXE22542.1"/>
    </source>
</evidence>
<dbReference type="AlphaFoldDB" id="A0A9X9G0E1"/>
<dbReference type="RefSeq" id="WP_147839264.1">
    <property type="nucleotide sequence ID" value="NZ_VOUP01000055.1"/>
</dbReference>
<dbReference type="InterPro" id="IPR000792">
    <property type="entry name" value="Tscrpt_reg_LuxR_C"/>
</dbReference>
<protein>
    <recommendedName>
        <fullName evidence="2">HTH luxR-type domain-containing protein</fullName>
    </recommendedName>
</protein>
<feature type="domain" description="HTH luxR-type" evidence="2">
    <location>
        <begin position="122"/>
        <end position="180"/>
    </location>
</feature>
<dbReference type="Proteomes" id="UP000321307">
    <property type="component" value="Unassembled WGS sequence"/>
</dbReference>
<dbReference type="Gene3D" id="1.10.10.10">
    <property type="entry name" value="Winged helix-like DNA-binding domain superfamily/Winged helix DNA-binding domain"/>
    <property type="match status" value="1"/>
</dbReference>
<dbReference type="InterPro" id="IPR036388">
    <property type="entry name" value="WH-like_DNA-bd_sf"/>
</dbReference>
<accession>A0A9X9G0E1</accession>
<gene>
    <name evidence="3" type="ORF">FOT63_25525</name>
</gene>
<dbReference type="SUPFAM" id="SSF46894">
    <property type="entry name" value="C-terminal effector domain of the bipartite response regulators"/>
    <property type="match status" value="1"/>
</dbReference>
<evidence type="ECO:0000313" key="4">
    <source>
        <dbReference type="Proteomes" id="UP000321307"/>
    </source>
</evidence>
<reference evidence="3 4" key="1">
    <citation type="submission" date="2019-07" db="EMBL/GenBank/DDBJ databases">
        <title>Serratia strains were isolated from fresh produce.</title>
        <authorList>
            <person name="Cho G.-S."/>
            <person name="Stein M."/>
            <person name="Lee W."/>
            <person name="Suh S.H."/>
            <person name="Franz C.M.A.P."/>
        </authorList>
    </citation>
    <scope>NUCLEOTIDE SEQUENCE [LARGE SCALE GENOMIC DNA]</scope>
    <source>
        <strain evidence="3 4">S17</strain>
    </source>
</reference>
<evidence type="ECO:0000256" key="1">
    <source>
        <dbReference type="ARBA" id="ARBA00023125"/>
    </source>
</evidence>
<evidence type="ECO:0000259" key="2">
    <source>
        <dbReference type="SMART" id="SM00421"/>
    </source>
</evidence>
<proteinExistence type="predicted"/>
<keyword evidence="1" id="KW-0238">DNA-binding</keyword>
<name>A0A9X9G0E1_9GAMM</name>
<organism evidence="3 4">
    <name type="scientific">Serratia ureilytica</name>
    <dbReference type="NCBI Taxonomy" id="300181"/>
    <lineage>
        <taxon>Bacteria</taxon>
        <taxon>Pseudomonadati</taxon>
        <taxon>Pseudomonadota</taxon>
        <taxon>Gammaproteobacteria</taxon>
        <taxon>Enterobacterales</taxon>
        <taxon>Yersiniaceae</taxon>
        <taxon>Serratia</taxon>
    </lineage>
</organism>
<dbReference type="InterPro" id="IPR016032">
    <property type="entry name" value="Sig_transdc_resp-reg_C-effctor"/>
</dbReference>
<dbReference type="SMART" id="SM00421">
    <property type="entry name" value="HTH_LUXR"/>
    <property type="match status" value="1"/>
</dbReference>
<dbReference type="GO" id="GO:0003677">
    <property type="term" value="F:DNA binding"/>
    <property type="evidence" value="ECO:0007669"/>
    <property type="project" value="UniProtKB-KW"/>
</dbReference>
<comment type="caution">
    <text evidence="3">The sequence shown here is derived from an EMBL/GenBank/DDBJ whole genome shotgun (WGS) entry which is preliminary data.</text>
</comment>
<sequence length="188" mass="20790">MAYLQLPRDERARPVSVLVFRLPTALAPLLDAVSFLSCLLRQPAQSLLSGLRPEGGVVLLTDLSPFWLYDTLRNVLPEEALLSIRVLPARARPHQVRAALTCPAAAVRLVHQALRTPSVKRSRGLTASEVNVLRLLLVNDFSIAAQARMRGMSAKTLYSQRLSAMRKLGVRTLSGLLRWGVRAREVHA</sequence>
<dbReference type="GO" id="GO:0006355">
    <property type="term" value="P:regulation of DNA-templated transcription"/>
    <property type="evidence" value="ECO:0007669"/>
    <property type="project" value="InterPro"/>
</dbReference>